<evidence type="ECO:0000256" key="2">
    <source>
        <dbReference type="ARBA" id="ARBA00004141"/>
    </source>
</evidence>
<evidence type="ECO:0000256" key="7">
    <source>
        <dbReference type="ARBA" id="ARBA00023136"/>
    </source>
</evidence>
<name>A0A069DPQ1_9HEMI</name>
<evidence type="ECO:0000256" key="3">
    <source>
        <dbReference type="ARBA" id="ARBA00022448"/>
    </source>
</evidence>
<comment type="function">
    <text evidence="1 9">May be involved in fusion of retrograde transport vesicles derived from an endocytic compartment with the Golgi complex.</text>
</comment>
<dbReference type="InterPro" id="IPR007305">
    <property type="entry name" value="Vesicle_transpt_Got1/SFT2"/>
</dbReference>
<evidence type="ECO:0000256" key="5">
    <source>
        <dbReference type="ARBA" id="ARBA00022927"/>
    </source>
</evidence>
<comment type="similarity">
    <text evidence="8 9">Belongs to the SFT2 family.</text>
</comment>
<evidence type="ECO:0000256" key="4">
    <source>
        <dbReference type="ARBA" id="ARBA00022692"/>
    </source>
</evidence>
<dbReference type="GO" id="GO:0015031">
    <property type="term" value="P:protein transport"/>
    <property type="evidence" value="ECO:0007669"/>
    <property type="project" value="UniProtKB-KW"/>
</dbReference>
<proteinExistence type="evidence at transcript level"/>
<dbReference type="InterPro" id="IPR011691">
    <property type="entry name" value="Vesicle_transpt_SFT2"/>
</dbReference>
<feature type="transmembrane region" description="Helical" evidence="9">
    <location>
        <begin position="126"/>
        <end position="145"/>
    </location>
</feature>
<protein>
    <recommendedName>
        <fullName evidence="9">Vesicle transport protein</fullName>
    </recommendedName>
</protein>
<dbReference type="Pfam" id="PF04178">
    <property type="entry name" value="Got1"/>
    <property type="match status" value="1"/>
</dbReference>
<evidence type="ECO:0000256" key="9">
    <source>
        <dbReference type="RuleBase" id="RU363111"/>
    </source>
</evidence>
<dbReference type="PANTHER" id="PTHR23137:SF6">
    <property type="entry name" value="VESICLE TRANSPORT PROTEIN"/>
    <property type="match status" value="1"/>
</dbReference>
<keyword evidence="6 9" id="KW-1133">Transmembrane helix</keyword>
<keyword evidence="3 9" id="KW-0813">Transport</keyword>
<dbReference type="GO" id="GO:0016020">
    <property type="term" value="C:membrane"/>
    <property type="evidence" value="ECO:0007669"/>
    <property type="project" value="UniProtKB-SubCell"/>
</dbReference>
<dbReference type="GO" id="GO:0005737">
    <property type="term" value="C:cytoplasm"/>
    <property type="evidence" value="ECO:0007669"/>
    <property type="project" value="UniProtKB-ARBA"/>
</dbReference>
<keyword evidence="5 9" id="KW-0653">Protein transport</keyword>
<feature type="transmembrane region" description="Helical" evidence="9">
    <location>
        <begin position="100"/>
        <end position="120"/>
    </location>
</feature>
<evidence type="ECO:0000256" key="6">
    <source>
        <dbReference type="ARBA" id="ARBA00022989"/>
    </source>
</evidence>
<sequence>MDKLKRFLNGDDRDDDSSTGIIPNLDATTLSWSTRITGFIVCFIIGIILSLFGSLSLFMHKGLSLFAIFYTTGNIVSLMSTCFLMGPVKQLKRMFAPTRVISTVLVIVMIGVTLFAAIYLKNAPLCLLFLILQWLAMVWYSLSYIPYARDAVKKTFESCIA</sequence>
<evidence type="ECO:0000256" key="1">
    <source>
        <dbReference type="ARBA" id="ARBA00003566"/>
    </source>
</evidence>
<dbReference type="GO" id="GO:0016192">
    <property type="term" value="P:vesicle-mediated transport"/>
    <property type="evidence" value="ECO:0007669"/>
    <property type="project" value="InterPro"/>
</dbReference>
<dbReference type="PANTHER" id="PTHR23137">
    <property type="entry name" value="VESICLE TRANSPORT PROTEIN-RELATED"/>
    <property type="match status" value="1"/>
</dbReference>
<dbReference type="GO" id="GO:0012505">
    <property type="term" value="C:endomembrane system"/>
    <property type="evidence" value="ECO:0007669"/>
    <property type="project" value="UniProtKB-ARBA"/>
</dbReference>
<evidence type="ECO:0000256" key="8">
    <source>
        <dbReference type="ARBA" id="ARBA00025800"/>
    </source>
</evidence>
<dbReference type="EMBL" id="GBGD01003287">
    <property type="protein sequence ID" value="JAC85602.1"/>
    <property type="molecule type" value="mRNA"/>
</dbReference>
<feature type="transmembrane region" description="Helical" evidence="9">
    <location>
        <begin position="36"/>
        <end position="59"/>
    </location>
</feature>
<reference evidence="10" key="1">
    <citation type="journal article" date="2015" name="J. Med. Entomol.">
        <title>A Deep Insight Into the Sialotranscriptome of the Chagas Disease Vector, Panstrongylus megistus (Hemiptera: Heteroptera).</title>
        <authorList>
            <person name="Ribeiro J.M."/>
            <person name="Schwarz A."/>
            <person name="Francischetti I.M."/>
        </authorList>
    </citation>
    <scope>NUCLEOTIDE SEQUENCE</scope>
    <source>
        <tissue evidence="10">Salivary glands</tissue>
    </source>
</reference>
<evidence type="ECO:0000313" key="10">
    <source>
        <dbReference type="EMBL" id="JAC85602.1"/>
    </source>
</evidence>
<keyword evidence="7 9" id="KW-0472">Membrane</keyword>
<accession>A0A069DPQ1</accession>
<keyword evidence="4 9" id="KW-0812">Transmembrane</keyword>
<feature type="transmembrane region" description="Helical" evidence="9">
    <location>
        <begin position="65"/>
        <end position="88"/>
    </location>
</feature>
<comment type="subcellular location">
    <subcellularLocation>
        <location evidence="2 9">Membrane</location>
        <topology evidence="2 9">Multi-pass membrane protein</topology>
    </subcellularLocation>
</comment>
<organism evidence="10">
    <name type="scientific">Panstrongylus megistus</name>
    <dbReference type="NCBI Taxonomy" id="65343"/>
    <lineage>
        <taxon>Eukaryota</taxon>
        <taxon>Metazoa</taxon>
        <taxon>Ecdysozoa</taxon>
        <taxon>Arthropoda</taxon>
        <taxon>Hexapoda</taxon>
        <taxon>Insecta</taxon>
        <taxon>Pterygota</taxon>
        <taxon>Neoptera</taxon>
        <taxon>Paraneoptera</taxon>
        <taxon>Hemiptera</taxon>
        <taxon>Heteroptera</taxon>
        <taxon>Panheteroptera</taxon>
        <taxon>Cimicomorpha</taxon>
        <taxon>Reduviidae</taxon>
        <taxon>Triatominae</taxon>
        <taxon>Panstrongylus</taxon>
    </lineage>
</organism>
<dbReference type="AlphaFoldDB" id="A0A069DPQ1"/>